<dbReference type="Pfam" id="PF01494">
    <property type="entry name" value="FAD_binding_3"/>
    <property type="match status" value="1"/>
</dbReference>
<keyword evidence="3" id="KW-0285">Flavoprotein</keyword>
<dbReference type="Gene3D" id="3.50.50.60">
    <property type="entry name" value="FAD/NAD(P)-binding domain"/>
    <property type="match status" value="1"/>
</dbReference>
<name>A0AAD7CS13_MYCRO</name>
<sequence length="556" mass="59503">MSASEIPIFIVGGGPTGLTLALCLAKYGIKTRVIEEAAFPHQAIRGTAITPRTLELLNILGIADEIKAVALPPLQMAIYDDRGLNIAKAFDWSQPADLSPTIPFAVLEDVLRHQLAALGCSVENGKKLIGINQTANQVSALVELSDGRTETVECAFLVAADGAKGVFTSHSRRLLGIPFIGETKEADRLFTANVNIPGFSREYWHRWGDFATAAQVERVFLKPVHPAPLFQLQALGPAMQNELPGDVASLQIFFNAIAGREDIVFRDANCITEWKANIRMTEKLSLGRVFLAGDAAHCHSPAGGQGTNTAMQDSFNLAWKLALVLKNTADSSLLSTYEAERLPVIAEMLGLSSALHARAFAHIPDAAFASAAALADDPMARPAQVLQLGINYRWSPIVLDARGKADDVEEKTPYGAGPTTSNVRAGDRAPYFGGIQDSDGQPNNLFRLLEECSGAHLVLVFPGSGGNLVEGVDALGRYGVGGLLGVVFVFIERELGSNLDGARVAVDTNGAARRAYGVEKQTTVWVAIRPDGVVGSYGYTVDDVVAYFRRLARPVA</sequence>
<dbReference type="InterPro" id="IPR036188">
    <property type="entry name" value="FAD/NAD-bd_sf"/>
</dbReference>
<comment type="cofactor">
    <cofactor evidence="1">
        <name>FAD</name>
        <dbReference type="ChEBI" id="CHEBI:57692"/>
    </cofactor>
</comment>
<evidence type="ECO:0000256" key="2">
    <source>
        <dbReference type="ARBA" id="ARBA00007801"/>
    </source>
</evidence>
<feature type="domain" description="FAD-binding" evidence="6">
    <location>
        <begin position="6"/>
        <end position="349"/>
    </location>
</feature>
<evidence type="ECO:0000256" key="5">
    <source>
        <dbReference type="ARBA" id="ARBA00023002"/>
    </source>
</evidence>
<reference evidence="7" key="1">
    <citation type="submission" date="2023-03" db="EMBL/GenBank/DDBJ databases">
        <title>Massive genome expansion in bonnet fungi (Mycena s.s.) driven by repeated elements and novel gene families across ecological guilds.</title>
        <authorList>
            <consortium name="Lawrence Berkeley National Laboratory"/>
            <person name="Harder C.B."/>
            <person name="Miyauchi S."/>
            <person name="Viragh M."/>
            <person name="Kuo A."/>
            <person name="Thoen E."/>
            <person name="Andreopoulos B."/>
            <person name="Lu D."/>
            <person name="Skrede I."/>
            <person name="Drula E."/>
            <person name="Henrissat B."/>
            <person name="Morin E."/>
            <person name="Kohler A."/>
            <person name="Barry K."/>
            <person name="LaButti K."/>
            <person name="Morin E."/>
            <person name="Salamov A."/>
            <person name="Lipzen A."/>
            <person name="Mereny Z."/>
            <person name="Hegedus B."/>
            <person name="Baldrian P."/>
            <person name="Stursova M."/>
            <person name="Weitz H."/>
            <person name="Taylor A."/>
            <person name="Grigoriev I.V."/>
            <person name="Nagy L.G."/>
            <person name="Martin F."/>
            <person name="Kauserud H."/>
        </authorList>
    </citation>
    <scope>NUCLEOTIDE SEQUENCE</scope>
    <source>
        <strain evidence="7">CBHHK067</strain>
    </source>
</reference>
<dbReference type="AlphaFoldDB" id="A0AAD7CS13"/>
<dbReference type="Gene3D" id="3.30.70.2450">
    <property type="match status" value="1"/>
</dbReference>
<comment type="caution">
    <text evidence="7">The sequence shown here is derived from an EMBL/GenBank/DDBJ whole genome shotgun (WGS) entry which is preliminary data.</text>
</comment>
<dbReference type="PANTHER" id="PTHR43004:SF19">
    <property type="entry name" value="BINDING MONOOXYGENASE, PUTATIVE (JCVI)-RELATED"/>
    <property type="match status" value="1"/>
</dbReference>
<keyword evidence="8" id="KW-1185">Reference proteome</keyword>
<dbReference type="Proteomes" id="UP001221757">
    <property type="component" value="Unassembled WGS sequence"/>
</dbReference>
<evidence type="ECO:0000259" key="6">
    <source>
        <dbReference type="Pfam" id="PF01494"/>
    </source>
</evidence>
<evidence type="ECO:0000313" key="8">
    <source>
        <dbReference type="Proteomes" id="UP001221757"/>
    </source>
</evidence>
<accession>A0AAD7CS13</accession>
<dbReference type="GO" id="GO:0071949">
    <property type="term" value="F:FAD binding"/>
    <property type="evidence" value="ECO:0007669"/>
    <property type="project" value="InterPro"/>
</dbReference>
<dbReference type="EMBL" id="JARKIE010000263">
    <property type="protein sequence ID" value="KAJ7660046.1"/>
    <property type="molecule type" value="Genomic_DNA"/>
</dbReference>
<gene>
    <name evidence="7" type="ORF">B0H17DRAFT_1185388</name>
</gene>
<evidence type="ECO:0000256" key="3">
    <source>
        <dbReference type="ARBA" id="ARBA00022630"/>
    </source>
</evidence>
<evidence type="ECO:0000256" key="4">
    <source>
        <dbReference type="ARBA" id="ARBA00022827"/>
    </source>
</evidence>
<dbReference type="SUPFAM" id="SSF52833">
    <property type="entry name" value="Thioredoxin-like"/>
    <property type="match status" value="1"/>
</dbReference>
<evidence type="ECO:0000313" key="7">
    <source>
        <dbReference type="EMBL" id="KAJ7660046.1"/>
    </source>
</evidence>
<dbReference type="SUPFAM" id="SSF51905">
    <property type="entry name" value="FAD/NAD(P)-binding domain"/>
    <property type="match status" value="1"/>
</dbReference>
<dbReference type="PRINTS" id="PR00420">
    <property type="entry name" value="RNGMNOXGNASE"/>
</dbReference>
<protein>
    <submittedName>
        <fullName evidence="7">FAD binding domain-containing protein</fullName>
    </submittedName>
</protein>
<comment type="similarity">
    <text evidence="2">Belongs to the PheA/TfdB FAD monooxygenase family.</text>
</comment>
<keyword evidence="4" id="KW-0274">FAD</keyword>
<dbReference type="PANTHER" id="PTHR43004">
    <property type="entry name" value="TRK SYSTEM POTASSIUM UPTAKE PROTEIN"/>
    <property type="match status" value="1"/>
</dbReference>
<dbReference type="InterPro" id="IPR036249">
    <property type="entry name" value="Thioredoxin-like_sf"/>
</dbReference>
<dbReference type="InterPro" id="IPR002938">
    <property type="entry name" value="FAD-bd"/>
</dbReference>
<dbReference type="GO" id="GO:0016709">
    <property type="term" value="F:oxidoreductase activity, acting on paired donors, with incorporation or reduction of molecular oxygen, NAD(P)H as one donor, and incorporation of one atom of oxygen"/>
    <property type="evidence" value="ECO:0007669"/>
    <property type="project" value="UniProtKB-ARBA"/>
</dbReference>
<dbReference type="InterPro" id="IPR050641">
    <property type="entry name" value="RIFMO-like"/>
</dbReference>
<keyword evidence="5" id="KW-0560">Oxidoreductase</keyword>
<proteinExistence type="inferred from homology"/>
<organism evidence="7 8">
    <name type="scientific">Mycena rosella</name>
    <name type="common">Pink bonnet</name>
    <name type="synonym">Agaricus rosellus</name>
    <dbReference type="NCBI Taxonomy" id="1033263"/>
    <lineage>
        <taxon>Eukaryota</taxon>
        <taxon>Fungi</taxon>
        <taxon>Dikarya</taxon>
        <taxon>Basidiomycota</taxon>
        <taxon>Agaricomycotina</taxon>
        <taxon>Agaricomycetes</taxon>
        <taxon>Agaricomycetidae</taxon>
        <taxon>Agaricales</taxon>
        <taxon>Marasmiineae</taxon>
        <taxon>Mycenaceae</taxon>
        <taxon>Mycena</taxon>
    </lineage>
</organism>
<evidence type="ECO:0000256" key="1">
    <source>
        <dbReference type="ARBA" id="ARBA00001974"/>
    </source>
</evidence>